<proteinExistence type="predicted"/>
<sequence>MQVAAFLSDLKSLSICSHEAAIALVNPDVRFENKEDLPALSPAQKSEAKAPSQSGSAPQDDDPDLQRAQELVSLHYAVKVNHLRSGLDPELVEARRRVHEIVAAL</sequence>
<dbReference type="EMBL" id="AMGV01000002">
    <property type="protein sequence ID" value="KEF61811.1"/>
    <property type="molecule type" value="Genomic_DNA"/>
</dbReference>
<name>A0A072PPM1_9EURO</name>
<organism evidence="2 3">
    <name type="scientific">Exophiala aquamarina CBS 119918</name>
    <dbReference type="NCBI Taxonomy" id="1182545"/>
    <lineage>
        <taxon>Eukaryota</taxon>
        <taxon>Fungi</taxon>
        <taxon>Dikarya</taxon>
        <taxon>Ascomycota</taxon>
        <taxon>Pezizomycotina</taxon>
        <taxon>Eurotiomycetes</taxon>
        <taxon>Chaetothyriomycetidae</taxon>
        <taxon>Chaetothyriales</taxon>
        <taxon>Herpotrichiellaceae</taxon>
        <taxon>Exophiala</taxon>
    </lineage>
</organism>
<evidence type="ECO:0000313" key="2">
    <source>
        <dbReference type="EMBL" id="KEF61811.1"/>
    </source>
</evidence>
<dbReference type="Proteomes" id="UP000027920">
    <property type="component" value="Unassembled WGS sequence"/>
</dbReference>
<gene>
    <name evidence="2" type="ORF">A1O9_03381</name>
</gene>
<dbReference type="OrthoDB" id="5394455at2759"/>
<protein>
    <submittedName>
        <fullName evidence="2">Uncharacterized protein</fullName>
    </submittedName>
</protein>
<feature type="non-terminal residue" evidence="2">
    <location>
        <position position="105"/>
    </location>
</feature>
<dbReference type="HOGENOM" id="CLU_156018_0_0_1"/>
<dbReference type="GeneID" id="25278317"/>
<keyword evidence="3" id="KW-1185">Reference proteome</keyword>
<comment type="caution">
    <text evidence="2">The sequence shown here is derived from an EMBL/GenBank/DDBJ whole genome shotgun (WGS) entry which is preliminary data.</text>
</comment>
<evidence type="ECO:0000313" key="3">
    <source>
        <dbReference type="Proteomes" id="UP000027920"/>
    </source>
</evidence>
<dbReference type="AlphaFoldDB" id="A0A072PPM1"/>
<dbReference type="VEuPathDB" id="FungiDB:A1O9_03381"/>
<evidence type="ECO:0000256" key="1">
    <source>
        <dbReference type="SAM" id="MobiDB-lite"/>
    </source>
</evidence>
<dbReference type="RefSeq" id="XP_013264401.1">
    <property type="nucleotide sequence ID" value="XM_013408947.1"/>
</dbReference>
<reference evidence="2 3" key="1">
    <citation type="submission" date="2013-03" db="EMBL/GenBank/DDBJ databases">
        <title>The Genome Sequence of Exophiala aquamarina CBS 119918.</title>
        <authorList>
            <consortium name="The Broad Institute Genomics Platform"/>
            <person name="Cuomo C."/>
            <person name="de Hoog S."/>
            <person name="Gorbushina A."/>
            <person name="Walker B."/>
            <person name="Young S.K."/>
            <person name="Zeng Q."/>
            <person name="Gargeya S."/>
            <person name="Fitzgerald M."/>
            <person name="Haas B."/>
            <person name="Abouelleil A."/>
            <person name="Allen A.W."/>
            <person name="Alvarado L."/>
            <person name="Arachchi H.M."/>
            <person name="Berlin A.M."/>
            <person name="Chapman S.B."/>
            <person name="Gainer-Dewar J."/>
            <person name="Goldberg J."/>
            <person name="Griggs A."/>
            <person name="Gujja S."/>
            <person name="Hansen M."/>
            <person name="Howarth C."/>
            <person name="Imamovic A."/>
            <person name="Ireland A."/>
            <person name="Larimer J."/>
            <person name="McCowan C."/>
            <person name="Murphy C."/>
            <person name="Pearson M."/>
            <person name="Poon T.W."/>
            <person name="Priest M."/>
            <person name="Roberts A."/>
            <person name="Saif S."/>
            <person name="Shea T."/>
            <person name="Sisk P."/>
            <person name="Sykes S."/>
            <person name="Wortman J."/>
            <person name="Nusbaum C."/>
            <person name="Birren B."/>
        </authorList>
    </citation>
    <scope>NUCLEOTIDE SEQUENCE [LARGE SCALE GENOMIC DNA]</scope>
    <source>
        <strain evidence="2 3">CBS 119918</strain>
    </source>
</reference>
<feature type="region of interest" description="Disordered" evidence="1">
    <location>
        <begin position="35"/>
        <end position="68"/>
    </location>
</feature>
<accession>A0A072PPM1</accession>